<keyword evidence="4" id="KW-0949">S-adenosyl-L-methionine</keyword>
<dbReference type="NCBIfam" id="TIGR02666">
    <property type="entry name" value="moaA"/>
    <property type="match status" value="1"/>
</dbReference>
<dbReference type="EC" id="4.1.99.22" evidence="2"/>
<dbReference type="EMBL" id="DSVI01000008">
    <property type="protein sequence ID" value="HGT47870.1"/>
    <property type="molecule type" value="Genomic_DNA"/>
</dbReference>
<dbReference type="SMART" id="SM00729">
    <property type="entry name" value="Elp3"/>
    <property type="match status" value="1"/>
</dbReference>
<dbReference type="UniPathway" id="UPA00344"/>
<dbReference type="PANTHER" id="PTHR22960:SF0">
    <property type="entry name" value="MOLYBDENUM COFACTOR BIOSYNTHESIS PROTEIN 1"/>
    <property type="match status" value="1"/>
</dbReference>
<dbReference type="InterPro" id="IPR000385">
    <property type="entry name" value="MoaA_NifB_PqqE_Fe-S-bd_CS"/>
</dbReference>
<evidence type="ECO:0000256" key="5">
    <source>
        <dbReference type="ARBA" id="ARBA00022723"/>
    </source>
</evidence>
<dbReference type="InterPro" id="IPR007197">
    <property type="entry name" value="rSAM"/>
</dbReference>
<dbReference type="InterPro" id="IPR013483">
    <property type="entry name" value="MoaA"/>
</dbReference>
<dbReference type="PROSITE" id="PS51918">
    <property type="entry name" value="RADICAL_SAM"/>
    <property type="match status" value="1"/>
</dbReference>
<comment type="cofactor">
    <cofactor evidence="1">
        <name>[4Fe-4S] cluster</name>
        <dbReference type="ChEBI" id="CHEBI:49883"/>
    </cofactor>
</comment>
<dbReference type="SFLD" id="SFLDG01067">
    <property type="entry name" value="SPASM/twitch_domain_containing"/>
    <property type="match status" value="1"/>
</dbReference>
<dbReference type="CDD" id="cd01335">
    <property type="entry name" value="Radical_SAM"/>
    <property type="match status" value="1"/>
</dbReference>
<dbReference type="Gene3D" id="3.20.20.70">
    <property type="entry name" value="Aldolase class I"/>
    <property type="match status" value="1"/>
</dbReference>
<evidence type="ECO:0000256" key="1">
    <source>
        <dbReference type="ARBA" id="ARBA00001966"/>
    </source>
</evidence>
<dbReference type="Pfam" id="PF06463">
    <property type="entry name" value="Mob_synth_C"/>
    <property type="match status" value="1"/>
</dbReference>
<comment type="catalytic activity">
    <reaction evidence="12">
        <text>GTP + AH2 + S-adenosyl-L-methionine = (8S)-3',8-cyclo-7,8-dihydroguanosine 5'-triphosphate + 5'-deoxyadenosine + L-methionine + A + H(+)</text>
        <dbReference type="Rhea" id="RHEA:49576"/>
        <dbReference type="ChEBI" id="CHEBI:13193"/>
        <dbReference type="ChEBI" id="CHEBI:15378"/>
        <dbReference type="ChEBI" id="CHEBI:17319"/>
        <dbReference type="ChEBI" id="CHEBI:17499"/>
        <dbReference type="ChEBI" id="CHEBI:37565"/>
        <dbReference type="ChEBI" id="CHEBI:57844"/>
        <dbReference type="ChEBI" id="CHEBI:59789"/>
        <dbReference type="ChEBI" id="CHEBI:131766"/>
        <dbReference type="EC" id="4.1.99.22"/>
    </reaction>
</comment>
<keyword evidence="11" id="KW-0456">Lyase</keyword>
<evidence type="ECO:0000256" key="4">
    <source>
        <dbReference type="ARBA" id="ARBA00022691"/>
    </source>
</evidence>
<dbReference type="InterPro" id="IPR006638">
    <property type="entry name" value="Elp3/MiaA/NifB-like_rSAM"/>
</dbReference>
<dbReference type="InterPro" id="IPR040064">
    <property type="entry name" value="MoaA-like"/>
</dbReference>
<keyword evidence="8" id="KW-0411">Iron-sulfur</keyword>
<dbReference type="InterPro" id="IPR050105">
    <property type="entry name" value="MoCo_biosynth_MoaA/MoaC"/>
</dbReference>
<evidence type="ECO:0000256" key="12">
    <source>
        <dbReference type="ARBA" id="ARBA00048697"/>
    </source>
</evidence>
<dbReference type="GO" id="GO:0061798">
    <property type="term" value="F:GTP 3',8'-cyclase activity"/>
    <property type="evidence" value="ECO:0007669"/>
    <property type="project" value="UniProtKB-EC"/>
</dbReference>
<dbReference type="InterPro" id="IPR013785">
    <property type="entry name" value="Aldolase_TIM"/>
</dbReference>
<keyword evidence="10" id="KW-0501">Molybdenum cofactor biosynthesis</keyword>
<dbReference type="GO" id="GO:0051539">
    <property type="term" value="F:4 iron, 4 sulfur cluster binding"/>
    <property type="evidence" value="ECO:0007669"/>
    <property type="project" value="UniProtKB-KW"/>
</dbReference>
<comment type="caution">
    <text evidence="14">The sequence shown here is derived from an EMBL/GenBank/DDBJ whole genome shotgun (WGS) entry which is preliminary data.</text>
</comment>
<name>A0A832DK71_9BACT</name>
<dbReference type="GO" id="GO:0061799">
    <property type="term" value="F:cyclic pyranopterin monophosphate synthase activity"/>
    <property type="evidence" value="ECO:0007669"/>
    <property type="project" value="TreeGrafter"/>
</dbReference>
<dbReference type="CDD" id="cd21117">
    <property type="entry name" value="Twitch_MoaA"/>
    <property type="match status" value="1"/>
</dbReference>
<dbReference type="SFLD" id="SFLDG01386">
    <property type="entry name" value="main_SPASM_domain-containing"/>
    <property type="match status" value="1"/>
</dbReference>
<evidence type="ECO:0000256" key="10">
    <source>
        <dbReference type="ARBA" id="ARBA00023150"/>
    </source>
</evidence>
<proteinExistence type="predicted"/>
<evidence type="ECO:0000256" key="2">
    <source>
        <dbReference type="ARBA" id="ARBA00012167"/>
    </source>
</evidence>
<protein>
    <recommendedName>
        <fullName evidence="2">GTP 3',8-cyclase</fullName>
        <ecNumber evidence="2">4.1.99.22</ecNumber>
    </recommendedName>
</protein>
<evidence type="ECO:0000313" key="14">
    <source>
        <dbReference type="EMBL" id="HGT47870.1"/>
    </source>
</evidence>
<dbReference type="Pfam" id="PF04055">
    <property type="entry name" value="Radical_SAM"/>
    <property type="match status" value="1"/>
</dbReference>
<evidence type="ECO:0000256" key="7">
    <source>
        <dbReference type="ARBA" id="ARBA00023004"/>
    </source>
</evidence>
<dbReference type="InterPro" id="IPR058240">
    <property type="entry name" value="rSAM_sf"/>
</dbReference>
<dbReference type="InterPro" id="IPR010505">
    <property type="entry name" value="MoaA_twitch"/>
</dbReference>
<evidence type="ECO:0000259" key="13">
    <source>
        <dbReference type="PROSITE" id="PS51918"/>
    </source>
</evidence>
<evidence type="ECO:0000256" key="6">
    <source>
        <dbReference type="ARBA" id="ARBA00022741"/>
    </source>
</evidence>
<evidence type="ECO:0000256" key="8">
    <source>
        <dbReference type="ARBA" id="ARBA00023014"/>
    </source>
</evidence>
<dbReference type="GO" id="GO:0006777">
    <property type="term" value="P:Mo-molybdopterin cofactor biosynthetic process"/>
    <property type="evidence" value="ECO:0007669"/>
    <property type="project" value="UniProtKB-KW"/>
</dbReference>
<evidence type="ECO:0000256" key="9">
    <source>
        <dbReference type="ARBA" id="ARBA00023134"/>
    </source>
</evidence>
<dbReference type="GO" id="GO:0046872">
    <property type="term" value="F:metal ion binding"/>
    <property type="evidence" value="ECO:0007669"/>
    <property type="project" value="UniProtKB-KW"/>
</dbReference>
<dbReference type="SFLD" id="SFLDS00029">
    <property type="entry name" value="Radical_SAM"/>
    <property type="match status" value="1"/>
</dbReference>
<dbReference type="SUPFAM" id="SSF102114">
    <property type="entry name" value="Radical SAM enzymes"/>
    <property type="match status" value="1"/>
</dbReference>
<accession>A0A832DK71</accession>
<keyword evidence="9" id="KW-0342">GTP-binding</keyword>
<dbReference type="SFLD" id="SFLDG01383">
    <property type="entry name" value="cyclic_pyranopterin_phosphate"/>
    <property type="match status" value="1"/>
</dbReference>
<keyword evidence="5" id="KW-0479">Metal-binding</keyword>
<keyword evidence="7" id="KW-0408">Iron</keyword>
<organism evidence="14">
    <name type="scientific">Ignavibacterium album</name>
    <dbReference type="NCBI Taxonomy" id="591197"/>
    <lineage>
        <taxon>Bacteria</taxon>
        <taxon>Pseudomonadati</taxon>
        <taxon>Ignavibacteriota</taxon>
        <taxon>Ignavibacteria</taxon>
        <taxon>Ignavibacteriales</taxon>
        <taxon>Ignavibacteriaceae</taxon>
        <taxon>Ignavibacterium</taxon>
    </lineage>
</organism>
<dbReference type="PROSITE" id="PS01305">
    <property type="entry name" value="MOAA_NIFB_PQQE"/>
    <property type="match status" value="1"/>
</dbReference>
<reference evidence="14" key="1">
    <citation type="journal article" date="2020" name="mSystems">
        <title>Genome- and Community-Level Interaction Insights into Carbon Utilization and Element Cycling Functions of Hydrothermarchaeota in Hydrothermal Sediment.</title>
        <authorList>
            <person name="Zhou Z."/>
            <person name="Liu Y."/>
            <person name="Xu W."/>
            <person name="Pan J."/>
            <person name="Luo Z.H."/>
            <person name="Li M."/>
        </authorList>
    </citation>
    <scope>NUCLEOTIDE SEQUENCE [LARGE SCALE GENOMIC DNA]</scope>
    <source>
        <strain evidence="14">SpSt-500</strain>
    </source>
</reference>
<dbReference type="PANTHER" id="PTHR22960">
    <property type="entry name" value="MOLYBDOPTERIN COFACTOR SYNTHESIS PROTEIN A"/>
    <property type="match status" value="1"/>
</dbReference>
<evidence type="ECO:0000256" key="11">
    <source>
        <dbReference type="ARBA" id="ARBA00023239"/>
    </source>
</evidence>
<keyword evidence="3" id="KW-0004">4Fe-4S</keyword>
<sequence length="331" mass="38109">MKLTDSFGRIHDYVRISLIDKCNLNCIYCNPANSFARFESNKSILSYEELYRLIKILVRDLEVKKIRFTGGEPLIRKDVMNFFEMISSLKNQYDFEIGITTNGTHLLDKLDSLHNFGVERLNISLDTLNKTKFVAITGSDYFDETLTAIKKSVSMKFKSVKVNMVVIKNINDDELSDFVEYFKTHPITLRFIEYMPFTGNQWDDSKFLSWKEMKSRIEEKFSLTEIQSDGKVSKDFFVDGAILKVGFISSISDHFCDSCNRLRITAKGQIKNCLFSNPSDLSLKSFLADETIPDEMVIEFIQNSLQSKWLKHPSANELSQLNQNNMMSIGG</sequence>
<gene>
    <name evidence="14" type="primary">moaA</name>
    <name evidence="14" type="ORF">ENS56_07535</name>
</gene>
<evidence type="ECO:0000256" key="3">
    <source>
        <dbReference type="ARBA" id="ARBA00022485"/>
    </source>
</evidence>
<dbReference type="AlphaFoldDB" id="A0A832DK71"/>
<feature type="domain" description="Radical SAM core" evidence="13">
    <location>
        <begin position="6"/>
        <end position="239"/>
    </location>
</feature>
<keyword evidence="6" id="KW-0547">Nucleotide-binding</keyword>
<dbReference type="GO" id="GO:0005525">
    <property type="term" value="F:GTP binding"/>
    <property type="evidence" value="ECO:0007669"/>
    <property type="project" value="UniProtKB-KW"/>
</dbReference>